<dbReference type="EMBL" id="CP101988">
    <property type="protein sequence ID" value="UUI75527.1"/>
    <property type="molecule type" value="Genomic_DNA"/>
</dbReference>
<keyword evidence="1" id="KW-0812">Transmembrane</keyword>
<feature type="transmembrane region" description="Helical" evidence="1">
    <location>
        <begin position="6"/>
        <end position="24"/>
    </location>
</feature>
<proteinExistence type="predicted"/>
<dbReference type="RefSeq" id="WP_227568380.1">
    <property type="nucleotide sequence ID" value="NZ_CP101988.1"/>
</dbReference>
<reference evidence="3 4" key="1">
    <citation type="submission" date="2022-07" db="EMBL/GenBank/DDBJ databases">
        <title>Novel species in genus cellulomonas.</title>
        <authorList>
            <person name="Ye L."/>
        </authorList>
    </citation>
    <scope>NUCLEOTIDE SEQUENCE [LARGE SCALE GENOMIC DNA]</scope>
    <source>
        <strain evidence="4">zg-Y338</strain>
    </source>
</reference>
<evidence type="ECO:0000313" key="3">
    <source>
        <dbReference type="EMBL" id="UUI75527.1"/>
    </source>
</evidence>
<feature type="domain" description="DUF4190" evidence="2">
    <location>
        <begin position="2"/>
        <end position="53"/>
    </location>
</feature>
<sequence>MASLVAGVLMTGPVALALGVVGLRRTRARGSRGARLAIAGIALGVFGTLAIVAVVVGVRLTAAAQRPLTLDVDSPREAHAVQLVTGHCVDPLPPSGSVDEVTVVPCDQPHAAQVVTQYRFDKAATWPGQQAADRRVASACALTPAEVEAGVRAVTWAPTEESWGRGDRTGLCVATVEGGGLTGSFLDGTVVIP</sequence>
<dbReference type="InterPro" id="IPR025241">
    <property type="entry name" value="DUF4190"/>
</dbReference>
<gene>
    <name evidence="3" type="ORF">NP064_00940</name>
</gene>
<dbReference type="Proteomes" id="UP001316189">
    <property type="component" value="Chromosome"/>
</dbReference>
<accession>A0ABY5KYE2</accession>
<evidence type="ECO:0000313" key="4">
    <source>
        <dbReference type="Proteomes" id="UP001316189"/>
    </source>
</evidence>
<keyword evidence="1" id="KW-0472">Membrane</keyword>
<evidence type="ECO:0000256" key="1">
    <source>
        <dbReference type="SAM" id="Phobius"/>
    </source>
</evidence>
<protein>
    <submittedName>
        <fullName evidence="3">DUF4190 domain-containing protein</fullName>
    </submittedName>
</protein>
<keyword evidence="1" id="KW-1133">Transmembrane helix</keyword>
<name>A0ABY5KYE2_9CELL</name>
<dbReference type="Pfam" id="PF13828">
    <property type="entry name" value="DUF4190"/>
    <property type="match status" value="1"/>
</dbReference>
<feature type="transmembrane region" description="Helical" evidence="1">
    <location>
        <begin position="36"/>
        <end position="58"/>
    </location>
</feature>
<keyword evidence="4" id="KW-1185">Reference proteome</keyword>
<organism evidence="3 4">
    <name type="scientific">Cellulomonas chengniuliangii</name>
    <dbReference type="NCBI Taxonomy" id="2968084"/>
    <lineage>
        <taxon>Bacteria</taxon>
        <taxon>Bacillati</taxon>
        <taxon>Actinomycetota</taxon>
        <taxon>Actinomycetes</taxon>
        <taxon>Micrococcales</taxon>
        <taxon>Cellulomonadaceae</taxon>
        <taxon>Cellulomonas</taxon>
    </lineage>
</organism>
<evidence type="ECO:0000259" key="2">
    <source>
        <dbReference type="Pfam" id="PF13828"/>
    </source>
</evidence>